<evidence type="ECO:0000313" key="2">
    <source>
        <dbReference type="Proteomes" id="UP000033854"/>
    </source>
</evidence>
<proteinExistence type="predicted"/>
<evidence type="ECO:0000313" key="1">
    <source>
        <dbReference type="EMBL" id="KKS42688.1"/>
    </source>
</evidence>
<dbReference type="Proteomes" id="UP000033854">
    <property type="component" value="Unassembled WGS sequence"/>
</dbReference>
<reference evidence="1 2" key="1">
    <citation type="journal article" date="2015" name="Nature">
        <title>rRNA introns, odd ribosomes, and small enigmatic genomes across a large radiation of phyla.</title>
        <authorList>
            <person name="Brown C.T."/>
            <person name="Hug L.A."/>
            <person name="Thomas B.C."/>
            <person name="Sharon I."/>
            <person name="Castelle C.J."/>
            <person name="Singh A."/>
            <person name="Wilkins M.J."/>
            <person name="Williams K.H."/>
            <person name="Banfield J.F."/>
        </authorList>
    </citation>
    <scope>NUCLEOTIDE SEQUENCE [LARGE SCALE GENOMIC DNA]</scope>
</reference>
<dbReference type="EMBL" id="LCDA01000007">
    <property type="protein sequence ID" value="KKS42688.1"/>
    <property type="molecule type" value="Genomic_DNA"/>
</dbReference>
<comment type="caution">
    <text evidence="1">The sequence shown here is derived from an EMBL/GenBank/DDBJ whole genome shotgun (WGS) entry which is preliminary data.</text>
</comment>
<dbReference type="AlphaFoldDB" id="A0A0G1BZ38"/>
<accession>A0A0G1BZ38</accession>
<protein>
    <submittedName>
        <fullName evidence="1">Uncharacterized protein</fullName>
    </submittedName>
</protein>
<gene>
    <name evidence="1" type="ORF">UV06_C0007G0018</name>
</gene>
<organism evidence="1 2">
    <name type="scientific">Candidatus Collierbacteria bacterium GW2011_GWA2_42_17</name>
    <dbReference type="NCBI Taxonomy" id="1618378"/>
    <lineage>
        <taxon>Bacteria</taxon>
        <taxon>Candidatus Collieribacteriota</taxon>
    </lineage>
</organism>
<sequence length="362" mass="40338">MKKGLFYSLAKKVETSEKQFSFSRSCLTVRNSEVYAHWIGTYSNLSVLEINLDGEKEKNISVVSSPEAEAVSGAGCFIPDAENRKLKFVLPRFHLGVPAQIDMEIAVYQLAQTKIIKEAILEAKSENSGIIYFAREGHLTQMQKAIYLTTKENLPTTMVGISHKPAENEYTRTAYFSSEPNLEGFGKDLQTLFLCDPVASGMQHVAMIEKLEEMGRLPKKVVVIAPMATKFGLEVIEKLCREKEVEFVAGVAGVLLDTQPPLRYYSPYPRNQNQAADPELHTLMNGIFGENLGKACIRCNWTGTFWGGPKMPMEESDAELTDVGLSNRALLDICERLTEKEAIKMGVLEKLLPCSTKLLIRG</sequence>
<name>A0A0G1BZ38_9BACT</name>